<dbReference type="PROSITE" id="PS00409">
    <property type="entry name" value="PROKAR_NTER_METHYL"/>
    <property type="match status" value="1"/>
</dbReference>
<evidence type="ECO:0000256" key="1">
    <source>
        <dbReference type="ARBA" id="ARBA00022481"/>
    </source>
</evidence>
<dbReference type="Pfam" id="PF16732">
    <property type="entry name" value="ComP_DUS"/>
    <property type="match status" value="1"/>
</dbReference>
<keyword evidence="2" id="KW-1133">Transmembrane helix</keyword>
<keyword evidence="2" id="KW-0812">Transmembrane</keyword>
<dbReference type="PANTHER" id="PTHR30093">
    <property type="entry name" value="GENERAL SECRETION PATHWAY PROTEIN G"/>
    <property type="match status" value="1"/>
</dbReference>
<comment type="caution">
    <text evidence="3">The sequence shown here is derived from an EMBL/GenBank/DDBJ whole genome shotgun (WGS) entry which is preliminary data.</text>
</comment>
<dbReference type="RefSeq" id="WP_080521443.1">
    <property type="nucleotide sequence ID" value="NZ_LPUF01000001.1"/>
</dbReference>
<dbReference type="GO" id="GO:0043683">
    <property type="term" value="P:type IV pilus assembly"/>
    <property type="evidence" value="ECO:0007669"/>
    <property type="project" value="InterPro"/>
</dbReference>
<evidence type="ECO:0000256" key="2">
    <source>
        <dbReference type="SAM" id="Phobius"/>
    </source>
</evidence>
<organism evidence="3 4">
    <name type="scientific">Methyloprofundus sedimenti</name>
    <dbReference type="NCBI Taxonomy" id="1420851"/>
    <lineage>
        <taxon>Bacteria</taxon>
        <taxon>Pseudomonadati</taxon>
        <taxon>Pseudomonadota</taxon>
        <taxon>Gammaproteobacteria</taxon>
        <taxon>Methylococcales</taxon>
        <taxon>Methylococcaceae</taxon>
        <taxon>Methyloprofundus</taxon>
    </lineage>
</organism>
<evidence type="ECO:0000313" key="4">
    <source>
        <dbReference type="Proteomes" id="UP000191980"/>
    </source>
</evidence>
<protein>
    <recommendedName>
        <fullName evidence="5">Pilus assembly protein PilE</fullName>
    </recommendedName>
</protein>
<gene>
    <name evidence="3" type="ORF">AU255_02670</name>
</gene>
<keyword evidence="1" id="KW-0488">Methylation</keyword>
<dbReference type="SUPFAM" id="SSF54523">
    <property type="entry name" value="Pili subunits"/>
    <property type="match status" value="1"/>
</dbReference>
<dbReference type="STRING" id="1420851.AU255_02670"/>
<dbReference type="InterPro" id="IPR000983">
    <property type="entry name" value="Bac_GSPG_pilin"/>
</dbReference>
<dbReference type="EMBL" id="LPUF01000001">
    <property type="protein sequence ID" value="OQK16826.1"/>
    <property type="molecule type" value="Genomic_DNA"/>
</dbReference>
<dbReference type="InterPro" id="IPR012902">
    <property type="entry name" value="N_methyl_site"/>
</dbReference>
<evidence type="ECO:0008006" key="5">
    <source>
        <dbReference type="Google" id="ProtNLM"/>
    </source>
</evidence>
<dbReference type="Gene3D" id="3.30.700.10">
    <property type="entry name" value="Glycoprotein, Type 4 Pilin"/>
    <property type="match status" value="1"/>
</dbReference>
<sequence length="146" mass="15622">MLFKKKYHTSGFTLIELMITVVVISILATIAIPSYLDSVRKARRNDAKGELSRLAQAQQKYRVINTGYATSALLAQFLDPTASPLPTSLPASTYYTFAVITNTAIAFTITATPKSTGGQNQDTCATLTIDQNALITSSASVACPTP</sequence>
<keyword evidence="2" id="KW-0472">Membrane</keyword>
<dbReference type="InterPro" id="IPR031982">
    <property type="entry name" value="PilE-like"/>
</dbReference>
<evidence type="ECO:0000313" key="3">
    <source>
        <dbReference type="EMBL" id="OQK16826.1"/>
    </source>
</evidence>
<feature type="transmembrane region" description="Helical" evidence="2">
    <location>
        <begin position="12"/>
        <end position="36"/>
    </location>
</feature>
<dbReference type="PRINTS" id="PR00813">
    <property type="entry name" value="BCTERIALGSPG"/>
</dbReference>
<proteinExistence type="predicted"/>
<dbReference type="AlphaFoldDB" id="A0A1V8M5P5"/>
<dbReference type="InterPro" id="IPR045584">
    <property type="entry name" value="Pilin-like"/>
</dbReference>
<dbReference type="OrthoDB" id="5296638at2"/>
<dbReference type="Proteomes" id="UP000191980">
    <property type="component" value="Unassembled WGS sequence"/>
</dbReference>
<name>A0A1V8M5P5_9GAMM</name>
<dbReference type="GO" id="GO:0015627">
    <property type="term" value="C:type II protein secretion system complex"/>
    <property type="evidence" value="ECO:0007669"/>
    <property type="project" value="InterPro"/>
</dbReference>
<dbReference type="GO" id="GO:0015628">
    <property type="term" value="P:protein secretion by the type II secretion system"/>
    <property type="evidence" value="ECO:0007669"/>
    <property type="project" value="InterPro"/>
</dbReference>
<dbReference type="Pfam" id="PF07963">
    <property type="entry name" value="N_methyl"/>
    <property type="match status" value="1"/>
</dbReference>
<reference evidence="3 4" key="1">
    <citation type="submission" date="2015-12" db="EMBL/GenBank/DDBJ databases">
        <authorList>
            <person name="Shamseldin A."/>
            <person name="Moawad H."/>
            <person name="Abd El-Rahim W.M."/>
            <person name="Sadowsky M.J."/>
        </authorList>
    </citation>
    <scope>NUCLEOTIDE SEQUENCE [LARGE SCALE GENOMIC DNA]</scope>
    <source>
        <strain evidence="3 4">WF1</strain>
    </source>
</reference>
<dbReference type="NCBIfam" id="TIGR02532">
    <property type="entry name" value="IV_pilin_GFxxxE"/>
    <property type="match status" value="1"/>
</dbReference>
<accession>A0A1V8M5P5</accession>
<keyword evidence="4" id="KW-1185">Reference proteome</keyword>
<dbReference type="PANTHER" id="PTHR30093:SF47">
    <property type="entry name" value="TYPE IV PILUS NON-CORE MINOR PILIN PILE"/>
    <property type="match status" value="1"/>
</dbReference>